<dbReference type="Proteomes" id="UP000030710">
    <property type="component" value="Unassembled WGS sequence"/>
</dbReference>
<organism evidence="1 2">
    <name type="scientific">Haloquadratum walsbyi J07HQW2</name>
    <dbReference type="NCBI Taxonomy" id="1238425"/>
    <lineage>
        <taxon>Archaea</taxon>
        <taxon>Methanobacteriati</taxon>
        <taxon>Methanobacteriota</taxon>
        <taxon>Stenosarchaea group</taxon>
        <taxon>Halobacteria</taxon>
        <taxon>Halobacteriales</taxon>
        <taxon>Haloferacaceae</taxon>
        <taxon>Haloquadratum</taxon>
    </lineage>
</organism>
<dbReference type="HOGENOM" id="CLU_800506_0_0_2"/>
<proteinExistence type="predicted"/>
<evidence type="ECO:0000313" key="1">
    <source>
        <dbReference type="EMBL" id="ERG96418.1"/>
    </source>
</evidence>
<dbReference type="RefSeq" id="WP_021055883.1">
    <property type="nucleotide sequence ID" value="NZ_KE356561.1"/>
</dbReference>
<feature type="non-terminal residue" evidence="1">
    <location>
        <position position="347"/>
    </location>
</feature>
<dbReference type="AlphaFoldDB" id="U1NHS3"/>
<protein>
    <submittedName>
        <fullName evidence="1">Uncharacterized protein</fullName>
    </submittedName>
</protein>
<reference evidence="1 2" key="1">
    <citation type="journal article" date="2013" name="PLoS ONE">
        <title>Assembly-driven community genomics of a hypersaline microbial ecosystem.</title>
        <authorList>
            <person name="Podell S."/>
            <person name="Ugalde J.A."/>
            <person name="Narasingarao P."/>
            <person name="Banfield J.F."/>
            <person name="Heidelberg K.B."/>
            <person name="Allen E.E."/>
        </authorList>
    </citation>
    <scope>NUCLEOTIDE SEQUENCE [LARGE SCALE GENOMIC DNA]</scope>
    <source>
        <strain evidence="2">J07HQW2</strain>
    </source>
</reference>
<name>U1NHS3_9EURY</name>
<dbReference type="EMBL" id="KE356561">
    <property type="protein sequence ID" value="ERG96418.1"/>
    <property type="molecule type" value="Genomic_DNA"/>
</dbReference>
<dbReference type="eggNOG" id="arCOG02696">
    <property type="taxonomic scope" value="Archaea"/>
</dbReference>
<gene>
    <name evidence="1" type="ORF">J07HQW2_02897</name>
</gene>
<feature type="non-terminal residue" evidence="1">
    <location>
        <position position="1"/>
    </location>
</feature>
<accession>U1NHS3</accession>
<sequence length="347" mass="36259">QYVTDTSQTANGNTNVSIDIANPGVNANAITEFRELLVITHTDNTNAGSVSVIVEQQDPQLTVGRNLTFLEADTGVGAAGSNLTLSPGESETLGIEIDTTDVNVGETLTTTITIKTQVGPISRPSDPIPPTLSDATAPPTAEATVDVGVVTGINASLGEGEVLVSEPVDLTATGSTVTSLSSLVEGQAETPVKNQAVIDGPFNLSADDPAVTSSGAVQFTLERQAVETPPEDIRIVHSPAGNEWTFLETDVTVQAGDLTLEATPEADRFGTAAVVDDSNVQFRWSGDLPESATGSSSSESVSTLTFEMQSVVTASRPRRERQSRRRQCSFPQGIPGLLIVSRRLPAS</sequence>
<evidence type="ECO:0000313" key="2">
    <source>
        <dbReference type="Proteomes" id="UP000030710"/>
    </source>
</evidence>